<dbReference type="AlphaFoldDB" id="A0A4S4DKG9"/>
<feature type="signal peptide" evidence="6">
    <location>
        <begin position="1"/>
        <end position="27"/>
    </location>
</feature>
<dbReference type="PANTHER" id="PTHR31232">
    <property type="match status" value="1"/>
</dbReference>
<dbReference type="GO" id="GO:0005576">
    <property type="term" value="C:extracellular region"/>
    <property type="evidence" value="ECO:0007669"/>
    <property type="project" value="UniProtKB-SubCell"/>
</dbReference>
<evidence type="ECO:0000313" key="7">
    <source>
        <dbReference type="EMBL" id="THG03388.1"/>
    </source>
</evidence>
<evidence type="ECO:0000313" key="8">
    <source>
        <dbReference type="Proteomes" id="UP000306102"/>
    </source>
</evidence>
<feature type="chain" id="PRO_5025088929" description="S-protein homolog" evidence="6">
    <location>
        <begin position="28"/>
        <end position="144"/>
    </location>
</feature>
<evidence type="ECO:0000256" key="2">
    <source>
        <dbReference type="ARBA" id="ARBA00005581"/>
    </source>
</evidence>
<comment type="subcellular location">
    <subcellularLocation>
        <location evidence="1 6">Secreted</location>
    </subcellularLocation>
</comment>
<dbReference type="EMBL" id="SDRB02010980">
    <property type="protein sequence ID" value="THG03388.1"/>
    <property type="molecule type" value="Genomic_DNA"/>
</dbReference>
<keyword evidence="3 6" id="KW-0713">Self-incompatibility</keyword>
<keyword evidence="8" id="KW-1185">Reference proteome</keyword>
<evidence type="ECO:0000256" key="6">
    <source>
        <dbReference type="RuleBase" id="RU367044"/>
    </source>
</evidence>
<organism evidence="7 8">
    <name type="scientific">Camellia sinensis var. sinensis</name>
    <name type="common">China tea</name>
    <dbReference type="NCBI Taxonomy" id="542762"/>
    <lineage>
        <taxon>Eukaryota</taxon>
        <taxon>Viridiplantae</taxon>
        <taxon>Streptophyta</taxon>
        <taxon>Embryophyta</taxon>
        <taxon>Tracheophyta</taxon>
        <taxon>Spermatophyta</taxon>
        <taxon>Magnoliopsida</taxon>
        <taxon>eudicotyledons</taxon>
        <taxon>Gunneridae</taxon>
        <taxon>Pentapetalae</taxon>
        <taxon>asterids</taxon>
        <taxon>Ericales</taxon>
        <taxon>Theaceae</taxon>
        <taxon>Camellia</taxon>
    </lineage>
</organism>
<keyword evidence="5 6" id="KW-0732">Signal</keyword>
<keyword evidence="4 6" id="KW-0964">Secreted</keyword>
<dbReference type="PANTHER" id="PTHR31232:SF155">
    <property type="entry name" value="PLANT SELF-INCOMPATIBILITY PROTEIN S1 FAMILY"/>
    <property type="match status" value="1"/>
</dbReference>
<dbReference type="Pfam" id="PF05938">
    <property type="entry name" value="Self-incomp_S1"/>
    <property type="match status" value="1"/>
</dbReference>
<accession>A0A4S4DKG9</accession>
<evidence type="ECO:0000256" key="4">
    <source>
        <dbReference type="ARBA" id="ARBA00022525"/>
    </source>
</evidence>
<gene>
    <name evidence="7" type="ORF">TEA_020187</name>
</gene>
<evidence type="ECO:0000256" key="1">
    <source>
        <dbReference type="ARBA" id="ARBA00004613"/>
    </source>
</evidence>
<comment type="caution">
    <text evidence="7">The sequence shown here is derived from an EMBL/GenBank/DDBJ whole genome shotgun (WGS) entry which is preliminary data.</text>
</comment>
<protein>
    <recommendedName>
        <fullName evidence="6">S-protein homolog</fullName>
    </recommendedName>
</protein>
<reference evidence="7 8" key="1">
    <citation type="journal article" date="2018" name="Proc. Natl. Acad. Sci. U.S.A.">
        <title>Draft genome sequence of Camellia sinensis var. sinensis provides insights into the evolution of the tea genome and tea quality.</title>
        <authorList>
            <person name="Wei C."/>
            <person name="Yang H."/>
            <person name="Wang S."/>
            <person name="Zhao J."/>
            <person name="Liu C."/>
            <person name="Gao L."/>
            <person name="Xia E."/>
            <person name="Lu Y."/>
            <person name="Tai Y."/>
            <person name="She G."/>
            <person name="Sun J."/>
            <person name="Cao H."/>
            <person name="Tong W."/>
            <person name="Gao Q."/>
            <person name="Li Y."/>
            <person name="Deng W."/>
            <person name="Jiang X."/>
            <person name="Wang W."/>
            <person name="Chen Q."/>
            <person name="Zhang S."/>
            <person name="Li H."/>
            <person name="Wu J."/>
            <person name="Wang P."/>
            <person name="Li P."/>
            <person name="Shi C."/>
            <person name="Zheng F."/>
            <person name="Jian J."/>
            <person name="Huang B."/>
            <person name="Shan D."/>
            <person name="Shi M."/>
            <person name="Fang C."/>
            <person name="Yue Y."/>
            <person name="Li F."/>
            <person name="Li D."/>
            <person name="Wei S."/>
            <person name="Han B."/>
            <person name="Jiang C."/>
            <person name="Yin Y."/>
            <person name="Xia T."/>
            <person name="Zhang Z."/>
            <person name="Bennetzen J.L."/>
            <person name="Zhao S."/>
            <person name="Wan X."/>
        </authorList>
    </citation>
    <scope>NUCLEOTIDE SEQUENCE [LARGE SCALE GENOMIC DNA]</scope>
    <source>
        <strain evidence="8">cv. Shuchazao</strain>
        <tissue evidence="7">Leaf</tissue>
    </source>
</reference>
<proteinExistence type="inferred from homology"/>
<sequence length="144" mass="17238">MKKSFIPLIIFTFHLLLLCSTTMGGDALFPTYEVHIINDLPTNSHFFLLVRCQSKDDDFGMHKLESGEEFYWRFKPNIIKTTLFFCHFYWDTKDAIFNVYDRKLDDDYCYKFNTCYWSVRDDGFYFSGDNTAQATWSKFNDWTP</sequence>
<dbReference type="STRING" id="542762.A0A4S4DKG9"/>
<name>A0A4S4DKG9_CAMSN</name>
<dbReference type="InterPro" id="IPR010264">
    <property type="entry name" value="Self-incomp_S1"/>
</dbReference>
<comment type="similarity">
    <text evidence="2 6">Belongs to the plant self-incompatibility (S1) protein family.</text>
</comment>
<evidence type="ECO:0000256" key="5">
    <source>
        <dbReference type="ARBA" id="ARBA00022729"/>
    </source>
</evidence>
<dbReference type="GO" id="GO:0060320">
    <property type="term" value="P:rejection of self pollen"/>
    <property type="evidence" value="ECO:0007669"/>
    <property type="project" value="UniProtKB-KW"/>
</dbReference>
<dbReference type="Proteomes" id="UP000306102">
    <property type="component" value="Unassembled WGS sequence"/>
</dbReference>
<evidence type="ECO:0000256" key="3">
    <source>
        <dbReference type="ARBA" id="ARBA00022471"/>
    </source>
</evidence>